<proteinExistence type="predicted"/>
<protein>
    <submittedName>
        <fullName evidence="1">Uncharacterized protein</fullName>
    </submittedName>
</protein>
<dbReference type="EMBL" id="CP003600">
    <property type="protein sequence ID" value="AFY92788.1"/>
    <property type="molecule type" value="Genomic_DNA"/>
</dbReference>
<dbReference type="AlphaFoldDB" id="K9UDT5"/>
<dbReference type="RefSeq" id="WP_015158963.1">
    <property type="nucleotide sequence ID" value="NC_019697.1"/>
</dbReference>
<organism evidence="1 2">
    <name type="scientific">Chamaesiphon minutus (strain ATCC 27169 / PCC 6605)</name>
    <dbReference type="NCBI Taxonomy" id="1173020"/>
    <lineage>
        <taxon>Bacteria</taxon>
        <taxon>Bacillati</taxon>
        <taxon>Cyanobacteriota</taxon>
        <taxon>Cyanophyceae</taxon>
        <taxon>Gomontiellales</taxon>
        <taxon>Chamaesiphonaceae</taxon>
        <taxon>Chamaesiphon</taxon>
    </lineage>
</organism>
<sequence>MPQFEWIDLPVWTKIKVAASEPEEADLARLWQEVEDAIVNLGCLGRLQVAGEAISQITDLYELRSQLAFESIQAVGSDDGPVMSEDAFDRYVRQSMQIDFDVYIEPLSSLPRKVSEFSESEIDEVRSVVAEIDRKVLLEAILPEPVDPEIAYKEAIGLAHDEDVSAWGAAISARLEEWGEPVSLLALQGSIEMPLVQVWLALLLNGIPLEQRGDFYQTEQVWVLR</sequence>
<dbReference type="STRING" id="1173020.Cha6605_1644"/>
<evidence type="ECO:0000313" key="1">
    <source>
        <dbReference type="EMBL" id="AFY92788.1"/>
    </source>
</evidence>
<evidence type="ECO:0000313" key="2">
    <source>
        <dbReference type="Proteomes" id="UP000010366"/>
    </source>
</evidence>
<dbReference type="HOGENOM" id="CLU_097082_0_0_3"/>
<keyword evidence="2" id="KW-1185">Reference proteome</keyword>
<dbReference type="Proteomes" id="UP000010366">
    <property type="component" value="Chromosome"/>
</dbReference>
<dbReference type="eggNOG" id="ENOG5032XFM">
    <property type="taxonomic scope" value="Bacteria"/>
</dbReference>
<accession>K9UDT5</accession>
<name>K9UDT5_CHAP6</name>
<gene>
    <name evidence="1" type="ORF">Cha6605_1644</name>
</gene>
<dbReference type="OrthoDB" id="582303at2"/>
<dbReference type="KEGG" id="cmp:Cha6605_1644"/>
<reference evidence="1 2" key="1">
    <citation type="submission" date="2012-05" db="EMBL/GenBank/DDBJ databases">
        <title>Finished chromosome of genome of Chamaesiphon sp. PCC 6605.</title>
        <authorList>
            <consortium name="US DOE Joint Genome Institute"/>
            <person name="Gugger M."/>
            <person name="Coursin T."/>
            <person name="Rippka R."/>
            <person name="Tandeau De Marsac N."/>
            <person name="Huntemann M."/>
            <person name="Wei C.-L."/>
            <person name="Han J."/>
            <person name="Detter J.C."/>
            <person name="Han C."/>
            <person name="Tapia R."/>
            <person name="Chen A."/>
            <person name="Kyrpides N."/>
            <person name="Mavromatis K."/>
            <person name="Markowitz V."/>
            <person name="Szeto E."/>
            <person name="Ivanova N."/>
            <person name="Pagani I."/>
            <person name="Pati A."/>
            <person name="Goodwin L."/>
            <person name="Nordberg H.P."/>
            <person name="Cantor M.N."/>
            <person name="Hua S.X."/>
            <person name="Woyke T."/>
            <person name="Kerfeld C.A."/>
        </authorList>
    </citation>
    <scope>NUCLEOTIDE SEQUENCE [LARGE SCALE GENOMIC DNA]</scope>
    <source>
        <strain evidence="2">ATCC 27169 / PCC 6605</strain>
    </source>
</reference>